<reference evidence="3" key="2">
    <citation type="submission" date="2025-08" db="UniProtKB">
        <authorList>
            <consortium name="RefSeq"/>
        </authorList>
    </citation>
    <scope>IDENTIFICATION</scope>
    <source>
        <tissue evidence="3">Leaf</tissue>
    </source>
</reference>
<organism evidence="2 3">
    <name type="scientific">Camelina sativa</name>
    <name type="common">False flax</name>
    <name type="synonym">Myagrum sativum</name>
    <dbReference type="NCBI Taxonomy" id="90675"/>
    <lineage>
        <taxon>Eukaryota</taxon>
        <taxon>Viridiplantae</taxon>
        <taxon>Streptophyta</taxon>
        <taxon>Embryophyta</taxon>
        <taxon>Tracheophyta</taxon>
        <taxon>Spermatophyta</taxon>
        <taxon>Magnoliopsida</taxon>
        <taxon>eudicotyledons</taxon>
        <taxon>Gunneridae</taxon>
        <taxon>Pentapetalae</taxon>
        <taxon>rosids</taxon>
        <taxon>malvids</taxon>
        <taxon>Brassicales</taxon>
        <taxon>Brassicaceae</taxon>
        <taxon>Camelineae</taxon>
        <taxon>Camelina</taxon>
    </lineage>
</organism>
<reference evidence="2" key="1">
    <citation type="journal article" date="2014" name="Nat. Commun.">
        <title>The emerging biofuel crop Camelina sativa retains a highly undifferentiated hexaploid genome structure.</title>
        <authorList>
            <person name="Kagale S."/>
            <person name="Koh C."/>
            <person name="Nixon J."/>
            <person name="Bollina V."/>
            <person name="Clarke W.E."/>
            <person name="Tuteja R."/>
            <person name="Spillane C."/>
            <person name="Robinson S.J."/>
            <person name="Links M.G."/>
            <person name="Clarke C."/>
            <person name="Higgins E.E."/>
            <person name="Huebert T."/>
            <person name="Sharpe A.G."/>
            <person name="Parkin I.A."/>
        </authorList>
    </citation>
    <scope>NUCLEOTIDE SEQUENCE [LARGE SCALE GENOMIC DNA]</scope>
    <source>
        <strain evidence="2">cv. DH55</strain>
    </source>
</reference>
<dbReference type="InterPro" id="IPR036047">
    <property type="entry name" value="F-box-like_dom_sf"/>
</dbReference>
<name>A0ABM0YIL3_CAMSA</name>
<dbReference type="InterPro" id="IPR015915">
    <property type="entry name" value="Kelch-typ_b-propeller"/>
</dbReference>
<dbReference type="Proteomes" id="UP000694864">
    <property type="component" value="Chromosome 3"/>
</dbReference>
<dbReference type="InterPro" id="IPR017451">
    <property type="entry name" value="F-box-assoc_interact_dom"/>
</dbReference>
<evidence type="ECO:0000259" key="1">
    <source>
        <dbReference type="PROSITE" id="PS50181"/>
    </source>
</evidence>
<dbReference type="InterPro" id="IPR006527">
    <property type="entry name" value="F-box-assoc_dom_typ1"/>
</dbReference>
<dbReference type="SUPFAM" id="SSF50965">
    <property type="entry name" value="Galactose oxidase, central domain"/>
    <property type="match status" value="1"/>
</dbReference>
<dbReference type="PANTHER" id="PTHR31672:SF13">
    <property type="entry name" value="F-BOX PROTEIN CPR30-LIKE"/>
    <property type="match status" value="1"/>
</dbReference>
<evidence type="ECO:0000313" key="2">
    <source>
        <dbReference type="Proteomes" id="UP000694864"/>
    </source>
</evidence>
<feature type="domain" description="F-box" evidence="1">
    <location>
        <begin position="49"/>
        <end position="94"/>
    </location>
</feature>
<dbReference type="Pfam" id="PF07734">
    <property type="entry name" value="FBA_1"/>
    <property type="match status" value="1"/>
</dbReference>
<proteinExistence type="predicted"/>
<dbReference type="InterPro" id="IPR001810">
    <property type="entry name" value="F-box_dom"/>
</dbReference>
<dbReference type="Gene3D" id="2.120.10.80">
    <property type="entry name" value="Kelch-type beta propeller"/>
    <property type="match status" value="1"/>
</dbReference>
<dbReference type="SMART" id="SM00256">
    <property type="entry name" value="FBOX"/>
    <property type="match status" value="1"/>
</dbReference>
<protein>
    <submittedName>
        <fullName evidence="3">F-box/kelch-repeat protein At1g12870</fullName>
    </submittedName>
</protein>
<dbReference type="InterPro" id="IPR050796">
    <property type="entry name" value="SCF_F-box_component"/>
</dbReference>
<evidence type="ECO:0000313" key="3">
    <source>
        <dbReference type="RefSeq" id="XP_010501446.2"/>
    </source>
</evidence>
<dbReference type="CDD" id="cd22157">
    <property type="entry name" value="F-box_AtFBW1-like"/>
    <property type="match status" value="1"/>
</dbReference>
<keyword evidence="2" id="KW-1185">Reference proteome</keyword>
<dbReference type="PROSITE" id="PS50181">
    <property type="entry name" value="FBOX"/>
    <property type="match status" value="1"/>
</dbReference>
<dbReference type="Gene3D" id="1.20.1280.50">
    <property type="match status" value="1"/>
</dbReference>
<dbReference type="RefSeq" id="XP_010501446.2">
    <property type="nucleotide sequence ID" value="XM_010503144.2"/>
</dbReference>
<dbReference type="GeneID" id="104778700"/>
<sequence length="446" mass="51969">MYTLLVEIEVPYSPEPFTSYQIVVMGKETQAIVSSSSQRKRRIKKLVNIASPSSLPENVVEEIFLKLPVKSLMRLKSLSKQWRSTIESHFFSHMHLKIAQRSHVDHAKVMIITWNPDIKNISFRTISLESVRFLPSNLFTFPHAFRFHDATYASESCDGLFCVHSPNTQEIYVVNPATRWFRQLPPARFQILMDKLNPTLDTFGDVQVQSISHLAFVKANDYKLVWLYNSDMYNSDASSPDERVTKCEVFDFKANTWRYLTCTPSYRIYHDQKPVSVNGSLYWFTEPYNTEIKVIALDIRTETFRLLPKPSFITSSDPSYIDMYTLDNSLCMYETEGNKKIQEIWKLKSSEDVWEKIYTINLLSSYYSHFDFLDGFSSTDGFNWPQKDLVKPSIPVAIYKKKKILLSHPYTRNLVNPQTERLCSFFKHFLCILGSVTYFPSLISHI</sequence>
<dbReference type="PANTHER" id="PTHR31672">
    <property type="entry name" value="BNACNNG10540D PROTEIN"/>
    <property type="match status" value="1"/>
</dbReference>
<accession>A0ABM0YIL3</accession>
<dbReference type="NCBIfam" id="TIGR01640">
    <property type="entry name" value="F_box_assoc_1"/>
    <property type="match status" value="1"/>
</dbReference>
<dbReference type="SUPFAM" id="SSF81383">
    <property type="entry name" value="F-box domain"/>
    <property type="match status" value="1"/>
</dbReference>
<gene>
    <name evidence="3" type="primary">LOC104778700</name>
</gene>
<dbReference type="Pfam" id="PF00646">
    <property type="entry name" value="F-box"/>
    <property type="match status" value="1"/>
</dbReference>
<dbReference type="InterPro" id="IPR011043">
    <property type="entry name" value="Gal_Oxase/kelch_b-propeller"/>
</dbReference>